<dbReference type="PROSITE" id="PS50043">
    <property type="entry name" value="HTH_LUXR_2"/>
    <property type="match status" value="1"/>
</dbReference>
<protein>
    <submittedName>
        <fullName evidence="4">3'3'-cGAMP-specific phosphodiesterase 3</fullName>
        <ecNumber evidence="4">3.1.4.-</ecNumber>
    </submittedName>
</protein>
<dbReference type="CDD" id="cd06170">
    <property type="entry name" value="LuxR_C_like"/>
    <property type="match status" value="1"/>
</dbReference>
<dbReference type="PRINTS" id="PR00038">
    <property type="entry name" value="HTHLUXR"/>
</dbReference>
<dbReference type="InterPro" id="IPR052020">
    <property type="entry name" value="Cyclic_di-GMP/3'3'-cGAMP_PDE"/>
</dbReference>
<dbReference type="GO" id="GO:0006355">
    <property type="term" value="P:regulation of DNA-templated transcription"/>
    <property type="evidence" value="ECO:0007669"/>
    <property type="project" value="InterPro"/>
</dbReference>
<evidence type="ECO:0000259" key="3">
    <source>
        <dbReference type="PROSITE" id="PS51832"/>
    </source>
</evidence>
<reference evidence="4 5" key="1">
    <citation type="submission" date="2018-09" db="EMBL/GenBank/DDBJ databases">
        <authorList>
            <person name="Tagini F."/>
        </authorList>
    </citation>
    <scope>NUCLEOTIDE SEQUENCE [LARGE SCALE GENOMIC DNA]</scope>
    <source>
        <strain evidence="4 5">MK136</strain>
    </source>
</reference>
<dbReference type="SMART" id="SM00421">
    <property type="entry name" value="HTH_LUXR"/>
    <property type="match status" value="1"/>
</dbReference>
<name>A0A498PSZ2_9MYCO</name>
<keyword evidence="5" id="KW-1185">Reference proteome</keyword>
<feature type="domain" description="HTH luxR-type" evidence="2">
    <location>
        <begin position="474"/>
        <end position="539"/>
    </location>
</feature>
<feature type="domain" description="HD-GYP" evidence="3">
    <location>
        <begin position="283"/>
        <end position="479"/>
    </location>
</feature>
<dbReference type="Proteomes" id="UP000273307">
    <property type="component" value="Unassembled WGS sequence"/>
</dbReference>
<organism evidence="4 5">
    <name type="scientific">Mycobacterium attenuatum</name>
    <dbReference type="NCBI Taxonomy" id="2341086"/>
    <lineage>
        <taxon>Bacteria</taxon>
        <taxon>Bacillati</taxon>
        <taxon>Actinomycetota</taxon>
        <taxon>Actinomycetes</taxon>
        <taxon>Mycobacteriales</taxon>
        <taxon>Mycobacteriaceae</taxon>
        <taxon>Mycobacterium</taxon>
    </lineage>
</organism>
<evidence type="ECO:0000256" key="1">
    <source>
        <dbReference type="SAM" id="MobiDB-lite"/>
    </source>
</evidence>
<keyword evidence="4" id="KW-0378">Hydrolase</keyword>
<dbReference type="Pfam" id="PF00196">
    <property type="entry name" value="GerE"/>
    <property type="match status" value="1"/>
</dbReference>
<dbReference type="SUPFAM" id="SSF109604">
    <property type="entry name" value="HD-domain/PDEase-like"/>
    <property type="match status" value="2"/>
</dbReference>
<dbReference type="EC" id="3.1.4.-" evidence="4"/>
<dbReference type="Gene3D" id="1.10.3210.10">
    <property type="entry name" value="Hypothetical protein af1432"/>
    <property type="match status" value="2"/>
</dbReference>
<dbReference type="InterPro" id="IPR037522">
    <property type="entry name" value="HD_GYP_dom"/>
</dbReference>
<evidence type="ECO:0000313" key="4">
    <source>
        <dbReference type="EMBL" id="VBA36058.1"/>
    </source>
</evidence>
<dbReference type="Pfam" id="PF13487">
    <property type="entry name" value="HD_5"/>
    <property type="match status" value="1"/>
</dbReference>
<dbReference type="Gene3D" id="1.10.10.10">
    <property type="entry name" value="Winged helix-like DNA-binding domain superfamily/Winged helix DNA-binding domain"/>
    <property type="match status" value="1"/>
</dbReference>
<dbReference type="CDD" id="cd00077">
    <property type="entry name" value="HDc"/>
    <property type="match status" value="1"/>
</dbReference>
<dbReference type="InterPro" id="IPR000792">
    <property type="entry name" value="Tscrpt_reg_LuxR_C"/>
</dbReference>
<evidence type="ECO:0000259" key="2">
    <source>
        <dbReference type="PROSITE" id="PS50043"/>
    </source>
</evidence>
<evidence type="ECO:0000313" key="5">
    <source>
        <dbReference type="Proteomes" id="UP000273307"/>
    </source>
</evidence>
<dbReference type="GO" id="GO:0016787">
    <property type="term" value="F:hydrolase activity"/>
    <property type="evidence" value="ECO:0007669"/>
    <property type="project" value="UniProtKB-KW"/>
</dbReference>
<dbReference type="AlphaFoldDB" id="A0A498PSZ2"/>
<dbReference type="EMBL" id="UPHP01000031">
    <property type="protein sequence ID" value="VBA36058.1"/>
    <property type="molecule type" value="Genomic_DNA"/>
</dbReference>
<dbReference type="InterPro" id="IPR036388">
    <property type="entry name" value="WH-like_DNA-bd_sf"/>
</dbReference>
<dbReference type="PROSITE" id="PS51832">
    <property type="entry name" value="HD_GYP"/>
    <property type="match status" value="1"/>
</dbReference>
<dbReference type="InterPro" id="IPR003607">
    <property type="entry name" value="HD/PDEase_dom"/>
</dbReference>
<dbReference type="PANTHER" id="PTHR45228">
    <property type="entry name" value="CYCLIC DI-GMP PHOSPHODIESTERASE TM_0186-RELATED"/>
    <property type="match status" value="1"/>
</dbReference>
<dbReference type="SUPFAM" id="SSF46894">
    <property type="entry name" value="C-terminal effector domain of the bipartite response regulators"/>
    <property type="match status" value="1"/>
</dbReference>
<sequence length="544" mass="58762">MRVATMPSSAPYRLADRRPMPGHNRLMRDDPPDLPTRAELLAALSVAIDLGLGQPAEHMLRSALIATRLAARLGLSGQQRDSTYYTTLIMWIGCHADSHEYARWFGDDIAVRHDSYLVDWSGLPYLRFLAGNVGRGQPLVHRLSAMATLFVNARGRISQLIHSHCTSAALLADRIGLDPTVQAALAFTFERYDGGGLPTGAHGDAIPIQMRVAQLADMVEVHHRAYGVEGAVAMARSRRGGQFDPAVVDTFVAHADTILAGPPTGDAWAAALRAAPDHQQPLDDPSLDALLVALGDFVDLKCPFTLGHSRGVARLAGDAALAAGLDADAAVLTRRAGHVHDLGRIGVSNQIWSRQGPLSAAEFERVRLHPYFTVRILNQVPGLRKLAEVAGNHHERLNGLGYPRGLADAALSLPDRVLAAAVSYQCACEPRPYREQLTAESATRRLRRQVQVGELDSVAVEAVLHAAGHRAERSSLRPHGLTPREVEVLCLVARGASNKQIAAALVISEKTARNHVERTYAKIGVSNRIGASMYALRNGLVNNN</sequence>
<gene>
    <name evidence="4" type="ORF">LAUMK136_01250</name>
</gene>
<feature type="region of interest" description="Disordered" evidence="1">
    <location>
        <begin position="1"/>
        <end position="31"/>
    </location>
</feature>
<proteinExistence type="predicted"/>
<accession>A0A498PSZ2</accession>
<dbReference type="GO" id="GO:0003677">
    <property type="term" value="F:DNA binding"/>
    <property type="evidence" value="ECO:0007669"/>
    <property type="project" value="InterPro"/>
</dbReference>
<dbReference type="InterPro" id="IPR016032">
    <property type="entry name" value="Sig_transdc_resp-reg_C-effctor"/>
</dbReference>